<dbReference type="SUPFAM" id="SSF56112">
    <property type="entry name" value="Protein kinase-like (PK-like)"/>
    <property type="match status" value="1"/>
</dbReference>
<evidence type="ECO:0000256" key="2">
    <source>
        <dbReference type="ARBA" id="ARBA00022777"/>
    </source>
</evidence>
<evidence type="ECO:0000313" key="4">
    <source>
        <dbReference type="EMBL" id="AFP65500.1"/>
    </source>
</evidence>
<dbReference type="GO" id="GO:0046854">
    <property type="term" value="P:phosphatidylinositol phosphate biosynthetic process"/>
    <property type="evidence" value="ECO:0007669"/>
    <property type="project" value="InterPro"/>
</dbReference>
<dbReference type="Pfam" id="PF00454">
    <property type="entry name" value="PI3_PI4_kinase"/>
    <property type="match status" value="1"/>
</dbReference>
<reference evidence="4 5" key="1">
    <citation type="journal article" date="2012" name="Genome Biol. Evol.">
        <title>Nucleomorph genome sequence of the cryptophyte alga Chroomonas mesostigmatica CCMP1168 reveals lineage-specific gene loss and genome complexity.</title>
        <authorList>
            <person name="Moore C.E."/>
            <person name="Curtis B."/>
            <person name="Mills T."/>
            <person name="Tanifuji G."/>
            <person name="Archibald J.M."/>
        </authorList>
    </citation>
    <scope>NUCLEOTIDE SEQUENCE [LARGE SCALE GENOMIC DNA]</scope>
    <source>
        <strain evidence="4 5">CCMP1168</strain>
    </source>
</reference>
<dbReference type="GO" id="GO:0048015">
    <property type="term" value="P:phosphatidylinositol-mediated signaling"/>
    <property type="evidence" value="ECO:0007669"/>
    <property type="project" value="TreeGrafter"/>
</dbReference>
<dbReference type="PANTHER" id="PTHR10048:SF22">
    <property type="entry name" value="PHOSPHATIDYLINOSITOL 4-KINASE BETA"/>
    <property type="match status" value="1"/>
</dbReference>
<dbReference type="GO" id="GO:0016020">
    <property type="term" value="C:membrane"/>
    <property type="evidence" value="ECO:0007669"/>
    <property type="project" value="TreeGrafter"/>
</dbReference>
<name>J7GAJ7_9CRYP</name>
<dbReference type="EMBL" id="CP003681">
    <property type="protein sequence ID" value="AFP65500.1"/>
    <property type="molecule type" value="Genomic_DNA"/>
</dbReference>
<dbReference type="InterPro" id="IPR000403">
    <property type="entry name" value="PI3/4_kinase_cat_dom"/>
</dbReference>
<geneLocation type="nucleomorph" evidence="4"/>
<dbReference type="InterPro" id="IPR036940">
    <property type="entry name" value="PI3/4_kinase_cat_sf"/>
</dbReference>
<dbReference type="GO" id="GO:0004430">
    <property type="term" value="F:1-phosphatidylinositol 4-kinase activity"/>
    <property type="evidence" value="ECO:0007669"/>
    <property type="project" value="TreeGrafter"/>
</dbReference>
<protein>
    <submittedName>
        <fullName evidence="4">Phosphatidylinositol 4-kinase</fullName>
    </submittedName>
</protein>
<dbReference type="InterPro" id="IPR015433">
    <property type="entry name" value="PI3/4_kinase"/>
</dbReference>
<evidence type="ECO:0000313" key="5">
    <source>
        <dbReference type="Proteomes" id="UP000243348"/>
    </source>
</evidence>
<dbReference type="AlphaFoldDB" id="J7GAJ7"/>
<evidence type="ECO:0000256" key="1">
    <source>
        <dbReference type="ARBA" id="ARBA00022679"/>
    </source>
</evidence>
<dbReference type="InterPro" id="IPR011009">
    <property type="entry name" value="Kinase-like_dom_sf"/>
</dbReference>
<keyword evidence="2 4" id="KW-0418">Kinase</keyword>
<dbReference type="PANTHER" id="PTHR10048">
    <property type="entry name" value="PHOSPHATIDYLINOSITOL KINASE"/>
    <property type="match status" value="1"/>
</dbReference>
<keyword evidence="1" id="KW-0808">Transferase</keyword>
<dbReference type="Gene3D" id="1.10.1070.11">
    <property type="entry name" value="Phosphatidylinositol 3-/4-kinase, catalytic domain"/>
    <property type="match status" value="1"/>
</dbReference>
<dbReference type="PROSITE" id="PS50290">
    <property type="entry name" value="PI3_4_KINASE_3"/>
    <property type="match status" value="1"/>
</dbReference>
<organism evidence="4 5">
    <name type="scientific">Chroomonas mesostigmatica CCMP1168</name>
    <dbReference type="NCBI Taxonomy" id="1195612"/>
    <lineage>
        <taxon>Eukaryota</taxon>
        <taxon>Cryptophyceae</taxon>
        <taxon>Pyrenomonadales</taxon>
        <taxon>Chroomonadaceae</taxon>
        <taxon>Chroomonas</taxon>
    </lineage>
</organism>
<accession>J7GAJ7</accession>
<evidence type="ECO:0000259" key="3">
    <source>
        <dbReference type="PROSITE" id="PS50290"/>
    </source>
</evidence>
<dbReference type="Proteomes" id="UP000243348">
    <property type="component" value="Nucleomorph 2"/>
</dbReference>
<dbReference type="SMART" id="SM00146">
    <property type="entry name" value="PI3Kc"/>
    <property type="match status" value="1"/>
</dbReference>
<feature type="domain" description="PI3K/PI4K catalytic" evidence="3">
    <location>
        <begin position="317"/>
        <end position="601"/>
    </location>
</feature>
<proteinExistence type="predicted"/>
<dbReference type="GO" id="GO:0005737">
    <property type="term" value="C:cytoplasm"/>
    <property type="evidence" value="ECO:0007669"/>
    <property type="project" value="TreeGrafter"/>
</dbReference>
<keyword evidence="4" id="KW-0542">Nucleomorph</keyword>
<sequence>MQLKNFFQKNYFEKKNKNGFYLEKFSKYSVNFKFLEKWLKFNLSENLCFRSKLECYLKNLINIECKYRSLNSHFFLINLRLEKMEKIVFFLSKILKKIELEFYTVLVPFNSLIVIPIKQLNFFNLRHFLKEKLNKDKKRKCYIVQAQKWKFKIKEINYLYHNINFLQVKMFLKWKKIKKKIYLISYLFETINSLFESFSFCQGISILITLNRNFYCVKIMLSYFRAFFYRLERYKYFFLKKRKFIPKNAQINFKDFIKNQIKIDPMLATVFRFDPSVSFIFYNITSKFLEILSSNNNIPFVSSVRLNKNPELFRKKINYETILFSIKKLKKKESNYDWLRNNPIQNDLRYNLTKKDFFIFYFLFKKAKDFYNEQLGAFNVSQFDKLFREGNLDIWLNPFLIQFSDLNFGSIEVIPNSITFHYLHKIFRPNNNIKMFQDNNNYEIKIVKKKKINFIQSLAGYSLLCFFIQLKDRHNNNILINSEDRVIHIDFGFILGDFPGLVNLEADFFKLTKEFFFKIGGINTEENELFIESTIRGFFLIKKNMGKFLSIFRRTLKEKKRKKKNKQKLLNFQRRFKIPKQSNHIIKFALSIINKSLGNWKTNQYDRYQFLVNKIE</sequence>
<gene>
    <name evidence="4" type="primary">pi4K</name>
    <name evidence="4" type="ORF">CMESO_333</name>
</gene>